<organism evidence="2 3">
    <name type="scientific">Glutamicibacter halophytocola</name>
    <dbReference type="NCBI Taxonomy" id="1933880"/>
    <lineage>
        <taxon>Bacteria</taxon>
        <taxon>Bacillati</taxon>
        <taxon>Actinomycetota</taxon>
        <taxon>Actinomycetes</taxon>
        <taxon>Micrococcales</taxon>
        <taxon>Micrococcaceae</taxon>
        <taxon>Glutamicibacter</taxon>
    </lineage>
</organism>
<dbReference type="InterPro" id="IPR000209">
    <property type="entry name" value="Peptidase_S8/S53_dom"/>
</dbReference>
<dbReference type="Proteomes" id="UP000320717">
    <property type="component" value="Chromosome"/>
</dbReference>
<dbReference type="RefSeq" id="WP_146277888.1">
    <property type="nucleotide sequence ID" value="NZ_CP042260.1"/>
</dbReference>
<protein>
    <submittedName>
        <fullName evidence="2">S8 family peptidase</fullName>
    </submittedName>
</protein>
<feature type="domain" description="Peptidase S8/S53" evidence="1">
    <location>
        <begin position="276"/>
        <end position="643"/>
    </location>
</feature>
<dbReference type="CDD" id="cd04847">
    <property type="entry name" value="Peptidases_S8_Subtilisin_like_2"/>
    <property type="match status" value="1"/>
</dbReference>
<dbReference type="InterPro" id="IPR036852">
    <property type="entry name" value="Peptidase_S8/S53_dom_sf"/>
</dbReference>
<name>A0ABX5YD80_9MICC</name>
<dbReference type="EMBL" id="CP042260">
    <property type="protein sequence ID" value="QDY67630.1"/>
    <property type="molecule type" value="Genomic_DNA"/>
</dbReference>
<dbReference type="Pfam" id="PF00082">
    <property type="entry name" value="Peptidase_S8"/>
    <property type="match status" value="1"/>
</dbReference>
<reference evidence="2 3" key="1">
    <citation type="submission" date="2019-07" db="EMBL/GenBank/DDBJ databases">
        <title>Complete Genome Sequence of drought tolerant Plant Growth-Promoting Rhizobacterium Glutamicibacter halophytocola DR408.</title>
        <authorList>
            <person name="Nishu S.D."/>
            <person name="Lee T.K."/>
        </authorList>
    </citation>
    <scope>NUCLEOTIDE SEQUENCE [LARGE SCALE GENOMIC DNA]</scope>
    <source>
        <strain evidence="2 3">DR408</strain>
    </source>
</reference>
<accession>A0ABX5YD80</accession>
<sequence>MAERNRPHIVVSMPPSIEPFTLAGQGGGRDKPVFRGNRKAHGERLSSEFETAWEPPNDVAVDPKGTFITFVSFPGLELAIESLESQRKGEQPELVAVREVIGPDGEVFEATVFIPEGKKEYFLSKLEGYIKTVAEGSSKPRNATLIEGIASIRRATIRELWTDPDDQFPNDDTKLYWWEIWLRKSDGNERQRLSEYARQHGLKTSDHYLGFGERTVMLLQATAAQLSTTFRAVDDIAELRRPHEVSSFLPELYALEQKEWVQDLQRRTSAAPDGSPVVCILDCGVQADHQLLDDSLAYEDLHTADPAWRKDIAVHSHGTEMAGLALYGDLQAAVIDLHDVSLRHRLESVKLLPDTGTNDPDVYGAVTARAVDQPEISAAERRRVFMLAVTASAGMGEAAEDATAARPRRESGRPTAWSATVDALTYGRAIDDTAPKFTYLDRNEDRRPRLFIVSAGNIRDIHAEDDHLDRSDAEAVEDPAQSWNALTVGAYAEHDAMDHALDIFTGYVPIAPRGELSPTSRTSVSFDQRRWPFKPDVVASGGNLARTPDGTDVDTPENLAILTTRLQRPGEGYFTTTRDTSAATAQVAAIAADIYAAYPHLRPETVRALIVHSAEWTEAMRGRFDNARTKADAVNLLRRYGMGVPSLERATRSASNALTLVAESVIHPYQREGQSSSGKAREMNLHELPWPIEQLSDLGETPVQLRVTLSYFVEPNPSSRGWTGRYVYPSHGLRFAIRRPEESIDSFRQRINTQARDDGQKPLSMATEKGWMFGSDQQKSAGSIHTDIWTGSAVDLASKEAVAVYPVLGWWKNRPQMDQSDRGVDYSLVVSIESPTVDVDLWTPVAQQVAATVIEV</sequence>
<evidence type="ECO:0000313" key="2">
    <source>
        <dbReference type="EMBL" id="QDY67630.1"/>
    </source>
</evidence>
<evidence type="ECO:0000313" key="3">
    <source>
        <dbReference type="Proteomes" id="UP000320717"/>
    </source>
</evidence>
<gene>
    <name evidence="2" type="ORF">FQA45_15695</name>
</gene>
<proteinExistence type="predicted"/>
<dbReference type="InterPro" id="IPR034074">
    <property type="entry name" value="Y4bN_pept_dom"/>
</dbReference>
<dbReference type="Gene3D" id="3.40.50.200">
    <property type="entry name" value="Peptidase S8/S53 domain"/>
    <property type="match status" value="1"/>
</dbReference>
<dbReference type="SUPFAM" id="SSF52743">
    <property type="entry name" value="Subtilisin-like"/>
    <property type="match status" value="1"/>
</dbReference>
<keyword evidence="3" id="KW-1185">Reference proteome</keyword>
<evidence type="ECO:0000259" key="1">
    <source>
        <dbReference type="Pfam" id="PF00082"/>
    </source>
</evidence>